<sequence>MDNQLDYEINKELGECYLFMGDFDKAEEYYRKAASNNAQSAAPYMGLATVAVQRSELEKALVLYQKAAAVEETDKALCGIGLVYMEQGKHEDAFSHFARALDKSAANIVALNCLVREAYQLGCVEQVLPYLEAALACSEEAEAVRVTLAGCLIYLGRSDEARQHLETVLGANPSNNNAKELFDTMAA</sequence>
<keyword evidence="5" id="KW-1185">Reference proteome</keyword>
<proteinExistence type="predicted"/>
<dbReference type="Pfam" id="PF14559">
    <property type="entry name" value="TPR_19"/>
    <property type="match status" value="1"/>
</dbReference>
<evidence type="ECO:0000256" key="1">
    <source>
        <dbReference type="ARBA" id="ARBA00022737"/>
    </source>
</evidence>
<feature type="repeat" description="TPR" evidence="3">
    <location>
        <begin position="74"/>
        <end position="107"/>
    </location>
</feature>
<dbReference type="Proteomes" id="UP000069241">
    <property type="component" value="Chromosome"/>
</dbReference>
<dbReference type="STRING" id="44742.AXF13_10710"/>
<dbReference type="KEGG" id="dfi:AXF13_10710"/>
<dbReference type="AlphaFoldDB" id="A0A0X8JKV0"/>
<reference evidence="5" key="1">
    <citation type="submission" date="2016-02" db="EMBL/GenBank/DDBJ databases">
        <authorList>
            <person name="Holder M.E."/>
            <person name="Ajami N.J."/>
            <person name="Petrosino J.F."/>
        </authorList>
    </citation>
    <scope>NUCLEOTIDE SEQUENCE [LARGE SCALE GENOMIC DNA]</scope>
    <source>
        <strain evidence="5">CCUG 45958</strain>
    </source>
</reference>
<dbReference type="InterPro" id="IPR019734">
    <property type="entry name" value="TPR_rpt"/>
</dbReference>
<accession>A0A0X8JKV0</accession>
<dbReference type="InterPro" id="IPR011990">
    <property type="entry name" value="TPR-like_helical_dom_sf"/>
</dbReference>
<dbReference type="EMBL" id="CP014229">
    <property type="protein sequence ID" value="AMD90551.1"/>
    <property type="molecule type" value="Genomic_DNA"/>
</dbReference>
<dbReference type="SMART" id="SM00028">
    <property type="entry name" value="TPR"/>
    <property type="match status" value="5"/>
</dbReference>
<dbReference type="Pfam" id="PF13181">
    <property type="entry name" value="TPR_8"/>
    <property type="match status" value="2"/>
</dbReference>
<name>A0A0X8JKV0_9BACT</name>
<dbReference type="PROSITE" id="PS50005">
    <property type="entry name" value="TPR"/>
    <property type="match status" value="2"/>
</dbReference>
<keyword evidence="1" id="KW-0677">Repeat</keyword>
<dbReference type="PANTHER" id="PTHR44186">
    <property type="match status" value="1"/>
</dbReference>
<dbReference type="PANTHER" id="PTHR44186:SF1">
    <property type="entry name" value="BARDET-BIEDL SYNDROME 4 PROTEIN"/>
    <property type="match status" value="1"/>
</dbReference>
<feature type="repeat" description="TPR" evidence="3">
    <location>
        <begin position="7"/>
        <end position="40"/>
    </location>
</feature>
<keyword evidence="2 3" id="KW-0802">TPR repeat</keyword>
<evidence type="ECO:0000256" key="2">
    <source>
        <dbReference type="ARBA" id="ARBA00022803"/>
    </source>
</evidence>
<gene>
    <name evidence="4" type="ORF">AXF13_10710</name>
</gene>
<evidence type="ECO:0000313" key="4">
    <source>
        <dbReference type="EMBL" id="AMD90551.1"/>
    </source>
</evidence>
<dbReference type="RefSeq" id="WP_008681798.1">
    <property type="nucleotide sequence ID" value="NZ_CP014229.1"/>
</dbReference>
<dbReference type="SUPFAM" id="SSF48452">
    <property type="entry name" value="TPR-like"/>
    <property type="match status" value="1"/>
</dbReference>
<dbReference type="Gene3D" id="1.25.40.10">
    <property type="entry name" value="Tetratricopeptide repeat domain"/>
    <property type="match status" value="1"/>
</dbReference>
<organism evidence="4 5">
    <name type="scientific">Desulfovibrio fairfieldensis</name>
    <dbReference type="NCBI Taxonomy" id="44742"/>
    <lineage>
        <taxon>Bacteria</taxon>
        <taxon>Pseudomonadati</taxon>
        <taxon>Thermodesulfobacteriota</taxon>
        <taxon>Desulfovibrionia</taxon>
        <taxon>Desulfovibrionales</taxon>
        <taxon>Desulfovibrionaceae</taxon>
        <taxon>Desulfovibrio</taxon>
    </lineage>
</organism>
<evidence type="ECO:0000256" key="3">
    <source>
        <dbReference type="PROSITE-ProRule" id="PRU00339"/>
    </source>
</evidence>
<protein>
    <submittedName>
        <fullName evidence="4">Uncharacterized protein</fullName>
    </submittedName>
</protein>
<evidence type="ECO:0000313" key="5">
    <source>
        <dbReference type="Proteomes" id="UP000069241"/>
    </source>
</evidence>